<comment type="caution">
    <text evidence="2">The sequence shown here is derived from an EMBL/GenBank/DDBJ whole genome shotgun (WGS) entry which is preliminary data.</text>
</comment>
<name>A0AAV5AQ02_9AGAM</name>
<proteinExistence type="predicted"/>
<feature type="chain" id="PRO_5043831455" evidence="1">
    <location>
        <begin position="20"/>
        <end position="180"/>
    </location>
</feature>
<evidence type="ECO:0000313" key="2">
    <source>
        <dbReference type="EMBL" id="GJJ15837.1"/>
    </source>
</evidence>
<keyword evidence="3" id="KW-1185">Reference proteome</keyword>
<dbReference type="Proteomes" id="UP001050691">
    <property type="component" value="Unassembled WGS sequence"/>
</dbReference>
<accession>A0AAV5AQ02</accession>
<protein>
    <submittedName>
        <fullName evidence="2">Uncharacterized protein</fullName>
    </submittedName>
</protein>
<evidence type="ECO:0000313" key="3">
    <source>
        <dbReference type="Proteomes" id="UP001050691"/>
    </source>
</evidence>
<dbReference type="AlphaFoldDB" id="A0AAV5AQ02"/>
<sequence>MVSFTSFIVFATAALAISAATVSKRDIDSDFLDIGNTIEKLVNDIAGLGANTANANKLIQDDLLNVSSVFASSAIRAEGHPPLSANDPVIEEIETLTVTFNTLQLIISLGILTDTIQSIEGMVAIMQSGLGPVESSAAAYFNSMLPLMPAKDEPDVLNTLFAVLGIFNVIQKDLQTVAGN</sequence>
<gene>
    <name evidence="2" type="ORF">Clacol_010115</name>
</gene>
<reference evidence="2" key="1">
    <citation type="submission" date="2021-10" db="EMBL/GenBank/DDBJ databases">
        <title>De novo Genome Assembly of Clathrus columnatus (Basidiomycota, Fungi) Using Illumina and Nanopore Sequence Data.</title>
        <authorList>
            <person name="Ogiso-Tanaka E."/>
            <person name="Itagaki H."/>
            <person name="Hosoya T."/>
            <person name="Hosaka K."/>
        </authorList>
    </citation>
    <scope>NUCLEOTIDE SEQUENCE</scope>
    <source>
        <strain evidence="2">MO-923</strain>
    </source>
</reference>
<organism evidence="2 3">
    <name type="scientific">Clathrus columnatus</name>
    <dbReference type="NCBI Taxonomy" id="1419009"/>
    <lineage>
        <taxon>Eukaryota</taxon>
        <taxon>Fungi</taxon>
        <taxon>Dikarya</taxon>
        <taxon>Basidiomycota</taxon>
        <taxon>Agaricomycotina</taxon>
        <taxon>Agaricomycetes</taxon>
        <taxon>Phallomycetidae</taxon>
        <taxon>Phallales</taxon>
        <taxon>Clathraceae</taxon>
        <taxon>Clathrus</taxon>
    </lineage>
</organism>
<dbReference type="EMBL" id="BPWL01000011">
    <property type="protein sequence ID" value="GJJ15837.1"/>
    <property type="molecule type" value="Genomic_DNA"/>
</dbReference>
<evidence type="ECO:0000256" key="1">
    <source>
        <dbReference type="SAM" id="SignalP"/>
    </source>
</evidence>
<feature type="signal peptide" evidence="1">
    <location>
        <begin position="1"/>
        <end position="19"/>
    </location>
</feature>
<keyword evidence="1" id="KW-0732">Signal</keyword>